<protein>
    <submittedName>
        <fullName evidence="1">Uncharacterized protein</fullName>
    </submittedName>
</protein>
<dbReference type="AlphaFoldDB" id="A0A016V8Q5"/>
<dbReference type="Proteomes" id="UP000024635">
    <property type="component" value="Unassembled WGS sequence"/>
</dbReference>
<reference evidence="2" key="1">
    <citation type="journal article" date="2015" name="Nat. Genet.">
        <title>The genome and transcriptome of the zoonotic hookworm Ancylostoma ceylanicum identify infection-specific gene families.</title>
        <authorList>
            <person name="Schwarz E.M."/>
            <person name="Hu Y."/>
            <person name="Antoshechkin I."/>
            <person name="Miller M.M."/>
            <person name="Sternberg P.W."/>
            <person name="Aroian R.V."/>
        </authorList>
    </citation>
    <scope>NUCLEOTIDE SEQUENCE</scope>
    <source>
        <strain evidence="2">HY135</strain>
    </source>
</reference>
<dbReference type="EMBL" id="JARK01001350">
    <property type="protein sequence ID" value="EYC24024.1"/>
    <property type="molecule type" value="Genomic_DNA"/>
</dbReference>
<proteinExistence type="predicted"/>
<accession>A0A016V8Q5</accession>
<organism evidence="1 2">
    <name type="scientific">Ancylostoma ceylanicum</name>
    <dbReference type="NCBI Taxonomy" id="53326"/>
    <lineage>
        <taxon>Eukaryota</taxon>
        <taxon>Metazoa</taxon>
        <taxon>Ecdysozoa</taxon>
        <taxon>Nematoda</taxon>
        <taxon>Chromadorea</taxon>
        <taxon>Rhabditida</taxon>
        <taxon>Rhabditina</taxon>
        <taxon>Rhabditomorpha</taxon>
        <taxon>Strongyloidea</taxon>
        <taxon>Ancylostomatidae</taxon>
        <taxon>Ancylostomatinae</taxon>
        <taxon>Ancylostoma</taxon>
    </lineage>
</organism>
<evidence type="ECO:0000313" key="1">
    <source>
        <dbReference type="EMBL" id="EYC24024.1"/>
    </source>
</evidence>
<name>A0A016V8Q5_9BILA</name>
<keyword evidence="2" id="KW-1185">Reference proteome</keyword>
<sequence>MKEFPVSVWNLCSIHGLLYFVSLEEIQLASMAVTRDERNSDFRLPKLLIFRCFLGFRLPTSEKCEKRPEVFGSLRWTLNKLHISRISSH</sequence>
<evidence type="ECO:0000313" key="2">
    <source>
        <dbReference type="Proteomes" id="UP000024635"/>
    </source>
</evidence>
<gene>
    <name evidence="1" type="primary">Acey_s0014.g2274</name>
    <name evidence="1" type="ORF">Y032_0014g2274</name>
</gene>
<comment type="caution">
    <text evidence="1">The sequence shown here is derived from an EMBL/GenBank/DDBJ whole genome shotgun (WGS) entry which is preliminary data.</text>
</comment>